<reference evidence="6 7" key="1">
    <citation type="submission" date="2018-09" db="EMBL/GenBank/DDBJ databases">
        <title>Acidovorax cavernicola nov. sp. isolated from Gruta de las Maravillas (Aracena, Spain).</title>
        <authorList>
            <person name="Jurado V."/>
            <person name="Gutierrez-Patricio S."/>
            <person name="Gonzalez-Pimentel J.L."/>
            <person name="Miller A.Z."/>
            <person name="Laiz L."/>
            <person name="Saiz-Jimenez C."/>
        </authorList>
    </citation>
    <scope>NUCLEOTIDE SEQUENCE [LARGE SCALE GENOMIC DNA]</scope>
    <source>
        <strain evidence="6 7">1011MAR4D40.2</strain>
    </source>
</reference>
<dbReference type="FunFam" id="3.40.30.10:FF:000156">
    <property type="entry name" value="Glutathione S-transferase 1"/>
    <property type="match status" value="1"/>
</dbReference>
<dbReference type="PANTHER" id="PTHR44051">
    <property type="entry name" value="GLUTATHIONE S-TRANSFERASE-RELATED"/>
    <property type="match status" value="1"/>
</dbReference>
<dbReference type="PROSITE" id="PS50405">
    <property type="entry name" value="GST_CTER"/>
    <property type="match status" value="1"/>
</dbReference>
<dbReference type="CDD" id="cd03189">
    <property type="entry name" value="GST_C_GTT1_like"/>
    <property type="match status" value="1"/>
</dbReference>
<dbReference type="InterPro" id="IPR036282">
    <property type="entry name" value="Glutathione-S-Trfase_C_sf"/>
</dbReference>
<dbReference type="InterPro" id="IPR040079">
    <property type="entry name" value="Glutathione_S-Trfase"/>
</dbReference>
<dbReference type="SFLD" id="SFLDS00019">
    <property type="entry name" value="Glutathione_Transferase_(cytos"/>
    <property type="match status" value="1"/>
</dbReference>
<dbReference type="CDD" id="cd03046">
    <property type="entry name" value="GST_N_GTT1_like"/>
    <property type="match status" value="1"/>
</dbReference>
<comment type="catalytic activity">
    <reaction evidence="3">
        <text>RX + glutathione = an S-substituted glutathione + a halide anion + H(+)</text>
        <dbReference type="Rhea" id="RHEA:16437"/>
        <dbReference type="ChEBI" id="CHEBI:15378"/>
        <dbReference type="ChEBI" id="CHEBI:16042"/>
        <dbReference type="ChEBI" id="CHEBI:17792"/>
        <dbReference type="ChEBI" id="CHEBI:57925"/>
        <dbReference type="ChEBI" id="CHEBI:90779"/>
        <dbReference type="EC" id="2.5.1.18"/>
    </reaction>
</comment>
<dbReference type="Pfam" id="PF00043">
    <property type="entry name" value="GST_C"/>
    <property type="match status" value="1"/>
</dbReference>
<organism evidence="6 7">
    <name type="scientific">Acidovorax cavernicola</name>
    <dbReference type="NCBI Taxonomy" id="1675792"/>
    <lineage>
        <taxon>Bacteria</taxon>
        <taxon>Pseudomonadati</taxon>
        <taxon>Pseudomonadota</taxon>
        <taxon>Betaproteobacteria</taxon>
        <taxon>Burkholderiales</taxon>
        <taxon>Comamonadaceae</taxon>
        <taxon>Acidovorax</taxon>
    </lineage>
</organism>
<dbReference type="InterPro" id="IPR004045">
    <property type="entry name" value="Glutathione_S-Trfase_N"/>
</dbReference>
<gene>
    <name evidence="6" type="ORF">D3H34_04985</name>
</gene>
<evidence type="ECO:0000259" key="5">
    <source>
        <dbReference type="PROSITE" id="PS50405"/>
    </source>
</evidence>
<dbReference type="RefSeq" id="WP_119552331.1">
    <property type="nucleotide sequence ID" value="NZ_QXMN01000003.1"/>
</dbReference>
<dbReference type="EC" id="2.5.1.18" evidence="1"/>
<feature type="domain" description="GST N-terminal" evidence="4">
    <location>
        <begin position="1"/>
        <end position="82"/>
    </location>
</feature>
<proteinExistence type="predicted"/>
<dbReference type="EMBL" id="QXMN01000003">
    <property type="protein sequence ID" value="RIX84073.1"/>
    <property type="molecule type" value="Genomic_DNA"/>
</dbReference>
<evidence type="ECO:0000256" key="1">
    <source>
        <dbReference type="ARBA" id="ARBA00012452"/>
    </source>
</evidence>
<dbReference type="InterPro" id="IPR036249">
    <property type="entry name" value="Thioredoxin-like_sf"/>
</dbReference>
<dbReference type="SUPFAM" id="SSF52833">
    <property type="entry name" value="Thioredoxin-like"/>
    <property type="match status" value="1"/>
</dbReference>
<accession>A0A9X8D821</accession>
<dbReference type="SFLD" id="SFLDG01150">
    <property type="entry name" value="Main.1:_Beta-like"/>
    <property type="match status" value="1"/>
</dbReference>
<name>A0A9X8D821_9BURK</name>
<evidence type="ECO:0000256" key="2">
    <source>
        <dbReference type="ARBA" id="ARBA00022679"/>
    </source>
</evidence>
<dbReference type="PROSITE" id="PS50404">
    <property type="entry name" value="GST_NTER"/>
    <property type="match status" value="1"/>
</dbReference>
<dbReference type="GO" id="GO:0004364">
    <property type="term" value="F:glutathione transferase activity"/>
    <property type="evidence" value="ECO:0007669"/>
    <property type="project" value="UniProtKB-EC"/>
</dbReference>
<dbReference type="Pfam" id="PF13409">
    <property type="entry name" value="GST_N_2"/>
    <property type="match status" value="1"/>
</dbReference>
<keyword evidence="2" id="KW-0808">Transferase</keyword>
<keyword evidence="7" id="KW-1185">Reference proteome</keyword>
<protein>
    <recommendedName>
        <fullName evidence="1">glutathione transferase</fullName>
        <ecNumber evidence="1">2.5.1.18</ecNumber>
    </recommendedName>
</protein>
<dbReference type="OrthoDB" id="9810080at2"/>
<dbReference type="GO" id="GO:0004601">
    <property type="term" value="F:peroxidase activity"/>
    <property type="evidence" value="ECO:0007669"/>
    <property type="project" value="UniProtKB-ARBA"/>
</dbReference>
<dbReference type="SUPFAM" id="SSF47616">
    <property type="entry name" value="GST C-terminal domain-like"/>
    <property type="match status" value="1"/>
</dbReference>
<dbReference type="AlphaFoldDB" id="A0A9X8D821"/>
<dbReference type="SFLD" id="SFLDG00358">
    <property type="entry name" value="Main_(cytGST)"/>
    <property type="match status" value="1"/>
</dbReference>
<evidence type="ECO:0000259" key="4">
    <source>
        <dbReference type="PROSITE" id="PS50404"/>
    </source>
</evidence>
<feature type="domain" description="GST C-terminal" evidence="5">
    <location>
        <begin position="88"/>
        <end position="224"/>
    </location>
</feature>
<dbReference type="Gene3D" id="3.40.30.10">
    <property type="entry name" value="Glutaredoxin"/>
    <property type="match status" value="1"/>
</dbReference>
<dbReference type="Gene3D" id="1.20.1050.10">
    <property type="match status" value="1"/>
</dbReference>
<evidence type="ECO:0000313" key="7">
    <source>
        <dbReference type="Proteomes" id="UP000265619"/>
    </source>
</evidence>
<evidence type="ECO:0000313" key="6">
    <source>
        <dbReference type="EMBL" id="RIX84073.1"/>
    </source>
</evidence>
<dbReference type="GO" id="GO:0005737">
    <property type="term" value="C:cytoplasm"/>
    <property type="evidence" value="ECO:0007669"/>
    <property type="project" value="UniProtKB-ARBA"/>
</dbReference>
<dbReference type="Proteomes" id="UP000265619">
    <property type="component" value="Unassembled WGS sequence"/>
</dbReference>
<dbReference type="InterPro" id="IPR010987">
    <property type="entry name" value="Glutathione-S-Trfase_C-like"/>
</dbReference>
<dbReference type="PANTHER" id="PTHR44051:SF9">
    <property type="entry name" value="GLUTATHIONE S-TRANSFERASE 1"/>
    <property type="match status" value="1"/>
</dbReference>
<evidence type="ECO:0000256" key="3">
    <source>
        <dbReference type="ARBA" id="ARBA00047960"/>
    </source>
</evidence>
<sequence length="224" mass="24926">MLTVHHLNNSRSQRVLWLLEELELPYEIVHYQRDPKTMLAPASLKAVHPLGKSPVVTTDDGATLAESGAIIESLIERYGQGRLAPPAGSPEALRYRYWLHFAEGTAMSPLLLKLVFDRIESNKMPFFARPIAKAIAAKAKSAFILPNIASHLNFMEAELGKSEWFAGDSFTGADIQMSFPVEASKARGGLDARRPKLMAYLERIHARPAYQRALQRGGPYELLS</sequence>
<dbReference type="InterPro" id="IPR004046">
    <property type="entry name" value="GST_C"/>
</dbReference>
<comment type="caution">
    <text evidence="6">The sequence shown here is derived from an EMBL/GenBank/DDBJ whole genome shotgun (WGS) entry which is preliminary data.</text>
</comment>